<comment type="similarity">
    <text evidence="1">Belongs to the UPF0065 (bug) family.</text>
</comment>
<comment type="caution">
    <text evidence="3">The sequence shown here is derived from an EMBL/GenBank/DDBJ whole genome shotgun (WGS) entry which is preliminary data.</text>
</comment>
<accession>A0ABV7T9G3</accession>
<dbReference type="InterPro" id="IPR005064">
    <property type="entry name" value="BUG"/>
</dbReference>
<keyword evidence="2" id="KW-0732">Signal</keyword>
<dbReference type="InterPro" id="IPR042100">
    <property type="entry name" value="Bug_dom1"/>
</dbReference>
<dbReference type="PANTHER" id="PTHR42928">
    <property type="entry name" value="TRICARBOXYLATE-BINDING PROTEIN"/>
    <property type="match status" value="1"/>
</dbReference>
<evidence type="ECO:0000313" key="4">
    <source>
        <dbReference type="Proteomes" id="UP001595630"/>
    </source>
</evidence>
<organism evidence="3 4">
    <name type="scientific">Stutzerimonas tarimensis</name>
    <dbReference type="NCBI Taxonomy" id="1507735"/>
    <lineage>
        <taxon>Bacteria</taxon>
        <taxon>Pseudomonadati</taxon>
        <taxon>Pseudomonadota</taxon>
        <taxon>Gammaproteobacteria</taxon>
        <taxon>Pseudomonadales</taxon>
        <taxon>Pseudomonadaceae</taxon>
        <taxon>Stutzerimonas</taxon>
    </lineage>
</organism>
<dbReference type="PIRSF" id="PIRSF017082">
    <property type="entry name" value="YflP"/>
    <property type="match status" value="1"/>
</dbReference>
<proteinExistence type="inferred from homology"/>
<evidence type="ECO:0000256" key="2">
    <source>
        <dbReference type="SAM" id="SignalP"/>
    </source>
</evidence>
<dbReference type="Gene3D" id="3.40.190.10">
    <property type="entry name" value="Periplasmic binding protein-like II"/>
    <property type="match status" value="1"/>
</dbReference>
<protein>
    <submittedName>
        <fullName evidence="3">Tripartite tricarboxylate transporter substrate binding protein</fullName>
    </submittedName>
</protein>
<dbReference type="RefSeq" id="WP_386365954.1">
    <property type="nucleotide sequence ID" value="NZ_JBHRXZ010000024.1"/>
</dbReference>
<evidence type="ECO:0000256" key="1">
    <source>
        <dbReference type="ARBA" id="ARBA00006987"/>
    </source>
</evidence>
<dbReference type="Pfam" id="PF03401">
    <property type="entry name" value="TctC"/>
    <property type="match status" value="1"/>
</dbReference>
<keyword evidence="4" id="KW-1185">Reference proteome</keyword>
<dbReference type="CDD" id="cd07012">
    <property type="entry name" value="PBP2_Bug_TTT"/>
    <property type="match status" value="1"/>
</dbReference>
<evidence type="ECO:0000313" key="3">
    <source>
        <dbReference type="EMBL" id="MFC3608902.1"/>
    </source>
</evidence>
<dbReference type="PANTHER" id="PTHR42928:SF5">
    <property type="entry name" value="BLR1237 PROTEIN"/>
    <property type="match status" value="1"/>
</dbReference>
<dbReference type="Proteomes" id="UP001595630">
    <property type="component" value="Unassembled WGS sequence"/>
</dbReference>
<name>A0ABV7T9G3_9GAMM</name>
<dbReference type="Gene3D" id="3.40.190.150">
    <property type="entry name" value="Bordetella uptake gene, domain 1"/>
    <property type="match status" value="1"/>
</dbReference>
<feature type="chain" id="PRO_5045337364" evidence="2">
    <location>
        <begin position="23"/>
        <end position="331"/>
    </location>
</feature>
<feature type="signal peptide" evidence="2">
    <location>
        <begin position="1"/>
        <end position="22"/>
    </location>
</feature>
<reference evidence="4" key="1">
    <citation type="journal article" date="2019" name="Int. J. Syst. Evol. Microbiol.">
        <title>The Global Catalogue of Microorganisms (GCM) 10K type strain sequencing project: providing services to taxonomists for standard genome sequencing and annotation.</title>
        <authorList>
            <consortium name="The Broad Institute Genomics Platform"/>
            <consortium name="The Broad Institute Genome Sequencing Center for Infectious Disease"/>
            <person name="Wu L."/>
            <person name="Ma J."/>
        </authorList>
    </citation>
    <scope>NUCLEOTIDE SEQUENCE [LARGE SCALE GENOMIC DNA]</scope>
    <source>
        <strain evidence="4">KCTC 42447</strain>
    </source>
</reference>
<gene>
    <name evidence="3" type="ORF">ACFOMF_14040</name>
</gene>
<dbReference type="EMBL" id="JBHRXZ010000024">
    <property type="protein sequence ID" value="MFC3608902.1"/>
    <property type="molecule type" value="Genomic_DNA"/>
</dbReference>
<sequence>MIRKLMASLAVAGAGLAMPALAQYPERDIQAVVPWAAGGATDLVMRQLVPLVEEALDRRLIISNRTGGTGVIGSTHVLQQTPDGHTLLLAAENAQLYPLLGLANFDYSDFHTINIIGQGVAVIAAPVNSPYDNLEQLLAAAKENPDALRMGVTGTGGLPSLVRALIETVDELKVREITFAGDRPGIEAMLAGHLDFMPLSLVAGRDLIRRGSLKGLAVVATKEVSALPGVAPITDTLPGMEKYLPWGPFWGVWVRKEVPEHAKQRLSVAFSAAVADEQFQAFLAGMGAYPLNLTGDDARHYLERWQSVTSWSLYEAGSTRASPEKLRIARP</sequence>